<organism evidence="3">
    <name type="scientific">Gongylonema pulchrum</name>
    <dbReference type="NCBI Taxonomy" id="637853"/>
    <lineage>
        <taxon>Eukaryota</taxon>
        <taxon>Metazoa</taxon>
        <taxon>Ecdysozoa</taxon>
        <taxon>Nematoda</taxon>
        <taxon>Chromadorea</taxon>
        <taxon>Rhabditida</taxon>
        <taxon>Spirurina</taxon>
        <taxon>Spiruromorpha</taxon>
        <taxon>Spiruroidea</taxon>
        <taxon>Gongylonematidae</taxon>
        <taxon>Gongylonema</taxon>
    </lineage>
</organism>
<proteinExistence type="predicted"/>
<evidence type="ECO:0000313" key="1">
    <source>
        <dbReference type="EMBL" id="VDK30387.1"/>
    </source>
</evidence>
<gene>
    <name evidence="1" type="ORF">GPUH_LOCUS1564</name>
</gene>
<accession>A0A183CYM4</accession>
<dbReference type="WBParaSite" id="GPUH_0000156901-mRNA-1">
    <property type="protein sequence ID" value="GPUH_0000156901-mRNA-1"/>
    <property type="gene ID" value="GPUH_0000156901"/>
</dbReference>
<keyword evidence="2" id="KW-1185">Reference proteome</keyword>
<sequence>MTDAYGWEDPLVASRPFPVGTQQSELDMRKGPITALQGVGDCMIYSASATSRPAICLIPVVLIILKLLDVRYFWYVQADPLEQLIQAALVTFRSVSEKLVDMCPMCRKLTPAAISGRWHISYMSKNLLITTINDLNRIIDRLQTNQPISIGKSLSILFASKPDFRCADITSLFHFYEFLLSSATALL</sequence>
<name>A0A183CYM4_9BILA</name>
<dbReference type="Proteomes" id="UP000271098">
    <property type="component" value="Unassembled WGS sequence"/>
</dbReference>
<dbReference type="AlphaFoldDB" id="A0A183CYM4"/>
<reference evidence="3" key="1">
    <citation type="submission" date="2016-06" db="UniProtKB">
        <authorList>
            <consortium name="WormBaseParasite"/>
        </authorList>
    </citation>
    <scope>IDENTIFICATION</scope>
</reference>
<reference evidence="1 2" key="2">
    <citation type="submission" date="2018-11" db="EMBL/GenBank/DDBJ databases">
        <authorList>
            <consortium name="Pathogen Informatics"/>
        </authorList>
    </citation>
    <scope>NUCLEOTIDE SEQUENCE [LARGE SCALE GENOMIC DNA]</scope>
</reference>
<dbReference type="OrthoDB" id="5809124at2759"/>
<evidence type="ECO:0000313" key="2">
    <source>
        <dbReference type="Proteomes" id="UP000271098"/>
    </source>
</evidence>
<dbReference type="EMBL" id="UYRT01001938">
    <property type="protein sequence ID" value="VDK30387.1"/>
    <property type="molecule type" value="Genomic_DNA"/>
</dbReference>
<evidence type="ECO:0000313" key="3">
    <source>
        <dbReference type="WBParaSite" id="GPUH_0000156901-mRNA-1"/>
    </source>
</evidence>
<protein>
    <submittedName>
        <fullName evidence="1 3">Uncharacterized protein</fullName>
    </submittedName>
</protein>